<name>A0ACB6R1W5_9PLEO</name>
<accession>A0ACB6R1W5</accession>
<keyword evidence="2" id="KW-1185">Reference proteome</keyword>
<comment type="caution">
    <text evidence="1">The sequence shown here is derived from an EMBL/GenBank/DDBJ whole genome shotgun (WGS) entry which is preliminary data.</text>
</comment>
<dbReference type="EMBL" id="MU003501">
    <property type="protein sequence ID" value="KAF2472780.1"/>
    <property type="molecule type" value="Genomic_DNA"/>
</dbReference>
<protein>
    <submittedName>
        <fullName evidence="1">Uncharacterized protein</fullName>
    </submittedName>
</protein>
<dbReference type="Proteomes" id="UP000799755">
    <property type="component" value="Unassembled WGS sequence"/>
</dbReference>
<sequence>MTPSISSPSIPSESDDEVDYADTDLPLGNVWAYPCKLPSCPDYGKSWLLRSNFLFHLKEEDAHRTAAMTPAARRIIEKEWRYTTDPDLPRRAAPEFCSREDPDEHVQEYGFRYDTGRVVRGYGTMKQMEMHKELRRQETQQRKTA</sequence>
<reference evidence="1" key="1">
    <citation type="journal article" date="2020" name="Stud. Mycol.">
        <title>101 Dothideomycetes genomes: a test case for predicting lifestyles and emergence of pathogens.</title>
        <authorList>
            <person name="Haridas S."/>
            <person name="Albert R."/>
            <person name="Binder M."/>
            <person name="Bloem J."/>
            <person name="Labutti K."/>
            <person name="Salamov A."/>
            <person name="Andreopoulos B."/>
            <person name="Baker S."/>
            <person name="Barry K."/>
            <person name="Bills G."/>
            <person name="Bluhm B."/>
            <person name="Cannon C."/>
            <person name="Castanera R."/>
            <person name="Culley D."/>
            <person name="Daum C."/>
            <person name="Ezra D."/>
            <person name="Gonzalez J."/>
            <person name="Henrissat B."/>
            <person name="Kuo A."/>
            <person name="Liang C."/>
            <person name="Lipzen A."/>
            <person name="Lutzoni F."/>
            <person name="Magnuson J."/>
            <person name="Mondo S."/>
            <person name="Nolan M."/>
            <person name="Ohm R."/>
            <person name="Pangilinan J."/>
            <person name="Park H.-J."/>
            <person name="Ramirez L."/>
            <person name="Alfaro M."/>
            <person name="Sun H."/>
            <person name="Tritt A."/>
            <person name="Yoshinaga Y."/>
            <person name="Zwiers L.-H."/>
            <person name="Turgeon B."/>
            <person name="Goodwin S."/>
            <person name="Spatafora J."/>
            <person name="Crous P."/>
            <person name="Grigoriev I."/>
        </authorList>
    </citation>
    <scope>NUCLEOTIDE SEQUENCE</scope>
    <source>
        <strain evidence="1">ATCC 200398</strain>
    </source>
</reference>
<organism evidence="1 2">
    <name type="scientific">Lindgomyces ingoldianus</name>
    <dbReference type="NCBI Taxonomy" id="673940"/>
    <lineage>
        <taxon>Eukaryota</taxon>
        <taxon>Fungi</taxon>
        <taxon>Dikarya</taxon>
        <taxon>Ascomycota</taxon>
        <taxon>Pezizomycotina</taxon>
        <taxon>Dothideomycetes</taxon>
        <taxon>Pleosporomycetidae</taxon>
        <taxon>Pleosporales</taxon>
        <taxon>Lindgomycetaceae</taxon>
        <taxon>Lindgomyces</taxon>
    </lineage>
</organism>
<gene>
    <name evidence="1" type="ORF">BDR25DRAFT_302436</name>
</gene>
<evidence type="ECO:0000313" key="1">
    <source>
        <dbReference type="EMBL" id="KAF2472780.1"/>
    </source>
</evidence>
<evidence type="ECO:0000313" key="2">
    <source>
        <dbReference type="Proteomes" id="UP000799755"/>
    </source>
</evidence>
<proteinExistence type="predicted"/>